<dbReference type="GO" id="GO:0030170">
    <property type="term" value="F:pyridoxal phosphate binding"/>
    <property type="evidence" value="ECO:0007669"/>
    <property type="project" value="InterPro"/>
</dbReference>
<evidence type="ECO:0000256" key="2">
    <source>
        <dbReference type="ARBA" id="ARBA00012224"/>
    </source>
</evidence>
<evidence type="ECO:0000256" key="5">
    <source>
        <dbReference type="ARBA" id="ARBA00037974"/>
    </source>
</evidence>
<proteinExistence type="inferred from homology"/>
<evidence type="ECO:0000256" key="3">
    <source>
        <dbReference type="ARBA" id="ARBA00022898"/>
    </source>
</evidence>
<dbReference type="NCBIfam" id="TIGR04350">
    <property type="entry name" value="C_S_lyase_PatB"/>
    <property type="match status" value="1"/>
</dbReference>
<dbReference type="Gene3D" id="3.90.1150.10">
    <property type="entry name" value="Aspartate Aminotransferase, domain 1"/>
    <property type="match status" value="1"/>
</dbReference>
<dbReference type="Proteomes" id="UP000001235">
    <property type="component" value="Chromosome"/>
</dbReference>
<evidence type="ECO:0000256" key="1">
    <source>
        <dbReference type="ARBA" id="ARBA00001933"/>
    </source>
</evidence>
<evidence type="ECO:0000259" key="6">
    <source>
        <dbReference type="Pfam" id="PF00155"/>
    </source>
</evidence>
<evidence type="ECO:0000256" key="4">
    <source>
        <dbReference type="ARBA" id="ARBA00023239"/>
    </source>
</evidence>
<protein>
    <recommendedName>
        <fullName evidence="2">cysteine-S-conjugate beta-lyase</fullName>
        <ecNumber evidence="2">4.4.1.13</ecNumber>
    </recommendedName>
</protein>
<dbReference type="EMBL" id="CP002159">
    <property type="protein sequence ID" value="ADL55945.1"/>
    <property type="molecule type" value="Genomic_DNA"/>
</dbReference>
<keyword evidence="4" id="KW-0456">Lyase</keyword>
<evidence type="ECO:0000313" key="8">
    <source>
        <dbReference type="Proteomes" id="UP000001235"/>
    </source>
</evidence>
<keyword evidence="3" id="KW-0663">Pyridoxal phosphate</keyword>
<dbReference type="InterPro" id="IPR015422">
    <property type="entry name" value="PyrdxlP-dep_Trfase_small"/>
</dbReference>
<dbReference type="InterPro" id="IPR051798">
    <property type="entry name" value="Class-II_PLP-Dep_Aminotrans"/>
</dbReference>
<dbReference type="Gene3D" id="3.40.640.10">
    <property type="entry name" value="Type I PLP-dependent aspartate aminotransferase-like (Major domain)"/>
    <property type="match status" value="1"/>
</dbReference>
<keyword evidence="8" id="KW-1185">Reference proteome</keyword>
<sequence length="390" mass="43847">MTHDFDQIISRSGTSCLKYEARQSTFGRSDVLPLWVADMDFSVPRAVQHALVERALHPIFGYTVYPEPLYDSLIRWVKTRYAWQVEREWIVLCPGVVPSLHASIMALCPESAGVIVQPPVYTPFLYAPKTTKRKLMLNPLKLVGGRYQFDWDNLERNASDGSKLLMLCSPHNPVGRVWLQNELQELLNVCQRHDIAVVSDEIHSDLVYSGRQHIPLAKLARDRVKVITAVAPSKTFNLPGLGLSALIVKDKEDRSAIAQAFDTLHVSAANPFSIVAFEAAYREGGPWLDALLDYLAGTRDMVREYLQQHLPAIKLIEPEGTYLLWLDCREMGLNDRQLKEYFVQQAGVGLNPGVLFGEQGSGFMRMNIGSPRSVITQALESIARAERARC</sequence>
<name>D9SHE8_GALCS</name>
<dbReference type="InterPro" id="IPR027619">
    <property type="entry name" value="C-S_lyase_PatB-like"/>
</dbReference>
<dbReference type="Pfam" id="PF00155">
    <property type="entry name" value="Aminotran_1_2"/>
    <property type="match status" value="1"/>
</dbReference>
<reference evidence="7 8" key="1">
    <citation type="submission" date="2010-08" db="EMBL/GenBank/DDBJ databases">
        <title>Complete sequence of Gallionella capsiferriformans ES-2.</title>
        <authorList>
            <consortium name="US DOE Joint Genome Institute"/>
            <person name="Lucas S."/>
            <person name="Copeland A."/>
            <person name="Lapidus A."/>
            <person name="Cheng J.-F."/>
            <person name="Bruce D."/>
            <person name="Goodwin L."/>
            <person name="Pitluck S."/>
            <person name="Chertkov O."/>
            <person name="Davenport K.W."/>
            <person name="Detter J.C."/>
            <person name="Han C."/>
            <person name="Tapia R."/>
            <person name="Land M."/>
            <person name="Hauser L."/>
            <person name="Chang Y.-J."/>
            <person name="Jeffries C."/>
            <person name="Kyrpides N."/>
            <person name="Ivanova N."/>
            <person name="Mikhailova N."/>
            <person name="Shelobolina E.S."/>
            <person name="Picardal F."/>
            <person name="Roden E."/>
            <person name="Emerson D."/>
            <person name="Woyke T."/>
        </authorList>
    </citation>
    <scope>NUCLEOTIDE SEQUENCE [LARGE SCALE GENOMIC DNA]</scope>
    <source>
        <strain evidence="7 8">ES-2</strain>
    </source>
</reference>
<comment type="cofactor">
    <cofactor evidence="1">
        <name>pyridoxal 5'-phosphate</name>
        <dbReference type="ChEBI" id="CHEBI:597326"/>
    </cofactor>
</comment>
<keyword evidence="7" id="KW-0808">Transferase</keyword>
<dbReference type="GO" id="GO:0008483">
    <property type="term" value="F:transaminase activity"/>
    <property type="evidence" value="ECO:0007669"/>
    <property type="project" value="UniProtKB-KW"/>
</dbReference>
<dbReference type="PANTHER" id="PTHR43525">
    <property type="entry name" value="PROTEIN MALY"/>
    <property type="match status" value="1"/>
</dbReference>
<dbReference type="InterPro" id="IPR015421">
    <property type="entry name" value="PyrdxlP-dep_Trfase_major"/>
</dbReference>
<dbReference type="eggNOG" id="COG1168">
    <property type="taxonomic scope" value="Bacteria"/>
</dbReference>
<dbReference type="GO" id="GO:0047804">
    <property type="term" value="F:cysteine-S-conjugate beta-lyase activity"/>
    <property type="evidence" value="ECO:0007669"/>
    <property type="project" value="UniProtKB-EC"/>
</dbReference>
<dbReference type="RefSeq" id="WP_013293878.1">
    <property type="nucleotide sequence ID" value="NC_014394.1"/>
</dbReference>
<accession>D9SHE8</accession>
<evidence type="ECO:0000313" key="7">
    <source>
        <dbReference type="EMBL" id="ADL55945.1"/>
    </source>
</evidence>
<dbReference type="HOGENOM" id="CLU_017584_15_0_4"/>
<comment type="similarity">
    <text evidence="5">Belongs to the class-II pyridoxal-phosphate-dependent aminotransferase family. MalY/PatB cystathionine beta-lyase subfamily.</text>
</comment>
<dbReference type="InterPro" id="IPR015424">
    <property type="entry name" value="PyrdxlP-dep_Trfase"/>
</dbReference>
<dbReference type="STRING" id="395494.Galf_1939"/>
<dbReference type="EC" id="4.4.1.13" evidence="2"/>
<dbReference type="OrthoDB" id="9803354at2"/>
<dbReference type="PANTHER" id="PTHR43525:SF1">
    <property type="entry name" value="PROTEIN MALY"/>
    <property type="match status" value="1"/>
</dbReference>
<dbReference type="KEGG" id="gca:Galf_1939"/>
<keyword evidence="7" id="KW-0032">Aminotransferase</keyword>
<dbReference type="InterPro" id="IPR004839">
    <property type="entry name" value="Aminotransferase_I/II_large"/>
</dbReference>
<dbReference type="AlphaFoldDB" id="D9SHE8"/>
<gene>
    <name evidence="7" type="ordered locus">Galf_1939</name>
</gene>
<dbReference type="CDD" id="cd00609">
    <property type="entry name" value="AAT_like"/>
    <property type="match status" value="1"/>
</dbReference>
<dbReference type="SUPFAM" id="SSF53383">
    <property type="entry name" value="PLP-dependent transferases"/>
    <property type="match status" value="1"/>
</dbReference>
<organism evidence="7 8">
    <name type="scientific">Gallionella capsiferriformans (strain ES-2)</name>
    <name type="common">Gallionella ferruginea capsiferriformans (strain ES-2)</name>
    <dbReference type="NCBI Taxonomy" id="395494"/>
    <lineage>
        <taxon>Bacteria</taxon>
        <taxon>Pseudomonadati</taxon>
        <taxon>Pseudomonadota</taxon>
        <taxon>Betaproteobacteria</taxon>
        <taxon>Nitrosomonadales</taxon>
        <taxon>Gallionellaceae</taxon>
        <taxon>Gallionella</taxon>
    </lineage>
</organism>
<feature type="domain" description="Aminotransferase class I/classII large" evidence="6">
    <location>
        <begin position="31"/>
        <end position="382"/>
    </location>
</feature>